<dbReference type="InterPro" id="IPR000073">
    <property type="entry name" value="AB_hydrolase_1"/>
</dbReference>
<dbReference type="InterPro" id="IPR029058">
    <property type="entry name" value="AB_hydrolase_fold"/>
</dbReference>
<evidence type="ECO:0000256" key="1">
    <source>
        <dbReference type="ARBA" id="ARBA00022801"/>
    </source>
</evidence>
<dbReference type="InterPro" id="IPR000639">
    <property type="entry name" value="Epox_hydrolase-like"/>
</dbReference>
<name>A0A081G011_9GAMM</name>
<proteinExistence type="predicted"/>
<dbReference type="GO" id="GO:0016787">
    <property type="term" value="F:hydrolase activity"/>
    <property type="evidence" value="ECO:0007669"/>
    <property type="project" value="UniProtKB-KW"/>
</dbReference>
<dbReference type="Gene3D" id="3.40.50.1820">
    <property type="entry name" value="alpha/beta hydrolase"/>
    <property type="match status" value="1"/>
</dbReference>
<dbReference type="PRINTS" id="PR00111">
    <property type="entry name" value="ABHYDROLASE"/>
</dbReference>
<dbReference type="PRINTS" id="PR00412">
    <property type="entry name" value="EPOXHYDRLASE"/>
</dbReference>
<keyword evidence="4" id="KW-1185">Reference proteome</keyword>
<protein>
    <submittedName>
        <fullName evidence="3">Alpha/beta hydrolase fold</fullName>
    </submittedName>
</protein>
<evidence type="ECO:0000313" key="3">
    <source>
        <dbReference type="EMBL" id="KEA64116.1"/>
    </source>
</evidence>
<sequence>MFDNAFRSVDIVTSGATIHCMHGGEGPPLLLLHGYPQTHMIWHEVAPALAKDFHVICPDLRGYGDSSKPPGEADHANYSKRAMAQDMVEVMSHFGYEQFAVAGHDRGARVAHRMALDHSQRVSALCVMDIAPTLHMFDHTDQAFATGYYHWFFLIQPGGLPEHMIGLDPDYYLGEKLKRWSAPGAEFSPRAVAEYCRCFGSADAIHASCEDYRAAAMIDLEHDRADRPRKLECPVLVLWGNKGFVHRTYDLLEVWREYAQEVRGGALNCGHFLPEEAPDEVIDALNGFLSGKPKA</sequence>
<dbReference type="PANTHER" id="PTHR43329">
    <property type="entry name" value="EPOXIDE HYDROLASE"/>
    <property type="match status" value="1"/>
</dbReference>
<dbReference type="AlphaFoldDB" id="A0A081G011"/>
<dbReference type="SUPFAM" id="SSF53474">
    <property type="entry name" value="alpha/beta-Hydrolases"/>
    <property type="match status" value="1"/>
</dbReference>
<dbReference type="Proteomes" id="UP000028252">
    <property type="component" value="Unassembled WGS sequence"/>
</dbReference>
<reference evidence="3 4" key="1">
    <citation type="submission" date="2014-04" db="EMBL/GenBank/DDBJ databases">
        <title>Marinobacterium kochiensis sp. nov., isolated from sediment sample collected from Kochi backwaters in Kerala, India.</title>
        <authorList>
            <person name="Singh A."/>
            <person name="Pinnaka A.K."/>
        </authorList>
    </citation>
    <scope>NUCLEOTIDE SEQUENCE [LARGE SCALE GENOMIC DNA]</scope>
    <source>
        <strain evidence="3 4">AK27</strain>
    </source>
</reference>
<dbReference type="PATRIC" id="fig|1232683.4.peg.1826"/>
<evidence type="ECO:0000259" key="2">
    <source>
        <dbReference type="Pfam" id="PF00561"/>
    </source>
</evidence>
<gene>
    <name evidence="3" type="ORF">ADIMK_1851</name>
</gene>
<keyword evidence="1 3" id="KW-0378">Hydrolase</keyword>
<accession>A0A081G011</accession>
<dbReference type="Pfam" id="PF00561">
    <property type="entry name" value="Abhydrolase_1"/>
    <property type="match status" value="1"/>
</dbReference>
<dbReference type="eggNOG" id="COG0596">
    <property type="taxonomic scope" value="Bacteria"/>
</dbReference>
<comment type="caution">
    <text evidence="3">The sequence shown here is derived from an EMBL/GenBank/DDBJ whole genome shotgun (WGS) entry which is preliminary data.</text>
</comment>
<dbReference type="OrthoDB" id="9780765at2"/>
<dbReference type="EMBL" id="JMQN01000021">
    <property type="protein sequence ID" value="KEA64116.1"/>
    <property type="molecule type" value="Genomic_DNA"/>
</dbReference>
<organism evidence="3 4">
    <name type="scientific">Marinobacterium lacunae</name>
    <dbReference type="NCBI Taxonomy" id="1232683"/>
    <lineage>
        <taxon>Bacteria</taxon>
        <taxon>Pseudomonadati</taxon>
        <taxon>Pseudomonadota</taxon>
        <taxon>Gammaproteobacteria</taxon>
        <taxon>Oceanospirillales</taxon>
        <taxon>Oceanospirillaceae</taxon>
        <taxon>Marinobacterium</taxon>
    </lineage>
</organism>
<dbReference type="RefSeq" id="WP_036186645.1">
    <property type="nucleotide sequence ID" value="NZ_JMQN01000021.1"/>
</dbReference>
<evidence type="ECO:0000313" key="4">
    <source>
        <dbReference type="Proteomes" id="UP000028252"/>
    </source>
</evidence>
<dbReference type="STRING" id="1232683.ADIMK_1851"/>
<feature type="domain" description="AB hydrolase-1" evidence="2">
    <location>
        <begin position="27"/>
        <end position="277"/>
    </location>
</feature>